<gene>
    <name evidence="2" type="ORF">AB8998_30120</name>
</gene>
<sequence length="272" mass="30038">MAANPERKRRNNARKSAARELQRKNPGMGYKEALSLTPSSDSLAIARFLHRSEQLTVALENVDNAVFRGMRVRRSAPENPYLTVELDGLGELTRLWFTVIARHTPEQIGAMTMAAIAECYHALGECQRRAMDAATLANGLSSRQGDGEWSVPNWSAVVAEPDAKQSFSARQFTVVDPTGSVSVSVSGLGRFTDVTVTSADVDHESLADQIVAVAGLARAKRRMDLRLWTLAAHEAEVRKPDRLDHFLREHQKCPTPEEYRALEDRVFASGPA</sequence>
<keyword evidence="3" id="KW-1185">Reference proteome</keyword>
<evidence type="ECO:0000256" key="1">
    <source>
        <dbReference type="SAM" id="MobiDB-lite"/>
    </source>
</evidence>
<comment type="caution">
    <text evidence="2">The sequence shown here is derived from an EMBL/GenBank/DDBJ whole genome shotgun (WGS) entry which is preliminary data.</text>
</comment>
<protein>
    <submittedName>
        <fullName evidence="2">Uncharacterized protein</fullName>
    </submittedName>
</protein>
<organism evidence="2 3">
    <name type="scientific">Mycobacterium servetii</name>
    <dbReference type="NCBI Taxonomy" id="3237418"/>
    <lineage>
        <taxon>Bacteria</taxon>
        <taxon>Bacillati</taxon>
        <taxon>Actinomycetota</taxon>
        <taxon>Actinomycetes</taxon>
        <taxon>Mycobacteriales</taxon>
        <taxon>Mycobacteriaceae</taxon>
        <taxon>Mycobacterium</taxon>
    </lineage>
</organism>
<evidence type="ECO:0000313" key="3">
    <source>
        <dbReference type="Proteomes" id="UP001564760"/>
    </source>
</evidence>
<accession>A0ABV4C8P8</accession>
<reference evidence="2 3" key="1">
    <citation type="submission" date="2024-08" db="EMBL/GenBank/DDBJ databases">
        <title>Mycobacterium servetensis sp. nov., a novel rapid-growing mycobacterial species recovered from a human patient in Zaragoza, Spain.</title>
        <authorList>
            <person name="Tristancho-Baro A.I."/>
            <person name="Buenestado-Serrano S."/>
            <person name="Garcia De Viedma D."/>
            <person name="Milagro-Beamonte A."/>
            <person name="Burillo N."/>
            <person name="Sanz S."/>
            <person name="Lopez-Calleja A.I."/>
            <person name="Penas-Utrilla D."/>
            <person name="Guardingo M."/>
            <person name="Garcia M.J."/>
            <person name="Vinuelas-Bayon J."/>
        </authorList>
    </citation>
    <scope>NUCLEOTIDE SEQUENCE [LARGE SCALE GENOMIC DNA]</scope>
    <source>
        <strain evidence="3">HUMS_12744610</strain>
    </source>
</reference>
<evidence type="ECO:0000313" key="2">
    <source>
        <dbReference type="EMBL" id="MEY8018909.1"/>
    </source>
</evidence>
<dbReference type="Proteomes" id="UP001564760">
    <property type="component" value="Unassembled WGS sequence"/>
</dbReference>
<dbReference type="EMBL" id="JBGEDP010000002">
    <property type="protein sequence ID" value="MEY8018909.1"/>
    <property type="molecule type" value="Genomic_DNA"/>
</dbReference>
<dbReference type="RefSeq" id="WP_369741965.1">
    <property type="nucleotide sequence ID" value="NZ_JBGEDP010000002.1"/>
</dbReference>
<feature type="region of interest" description="Disordered" evidence="1">
    <location>
        <begin position="1"/>
        <end position="30"/>
    </location>
</feature>
<proteinExistence type="predicted"/>
<name>A0ABV4C8P8_9MYCO</name>